<evidence type="ECO:0000313" key="4">
    <source>
        <dbReference type="EMBL" id="MCC3271405.1"/>
    </source>
</evidence>
<feature type="region of interest" description="Disordered" evidence="1">
    <location>
        <begin position="1"/>
        <end position="23"/>
    </location>
</feature>
<name>A0A9X1S7C5_9MICC</name>
<sequence>MAQHRWDTAGTADTGQDESPDPPGFRRRWALSLPAAVLAVCLLLGCAAAAVLLRDTGPAPIASVELSAPASTAPADAEGAAGTGTAGSTRPASPVPSPEAAEADPGPATVVVHIAGAVQRPGIVRLPPGSRIVDAVDAAGGTAADADLTAVNLAAPAQDGAMVLVPRIGEEAPPPAGANGDTGGGTGGGAAAGGSPTGPDAGSAAKVNLNTADAAELETLPRVGPVLAERIIAWRTEHGSFSRPEDLDAVPGIGEAMMAALLPLVTV</sequence>
<feature type="region of interest" description="Disordered" evidence="1">
    <location>
        <begin position="73"/>
        <end position="105"/>
    </location>
</feature>
<dbReference type="RefSeq" id="WP_227901790.1">
    <property type="nucleotide sequence ID" value="NZ_CP094984.1"/>
</dbReference>
<gene>
    <name evidence="4" type="ORF">LJ755_01500</name>
    <name evidence="5" type="ORF">MUK71_09180</name>
</gene>
<dbReference type="PANTHER" id="PTHR21180">
    <property type="entry name" value="ENDONUCLEASE/EXONUCLEASE/PHOSPHATASE FAMILY DOMAIN-CONTAINING PROTEIN 1"/>
    <property type="match status" value="1"/>
</dbReference>
<evidence type="ECO:0000313" key="6">
    <source>
        <dbReference type="Proteomes" id="UP000829758"/>
    </source>
</evidence>
<evidence type="ECO:0000256" key="2">
    <source>
        <dbReference type="SAM" id="Phobius"/>
    </source>
</evidence>
<dbReference type="Pfam" id="PF12836">
    <property type="entry name" value="HHH_3"/>
    <property type="match status" value="1"/>
</dbReference>
<dbReference type="InterPro" id="IPR019554">
    <property type="entry name" value="Soluble_ligand-bd"/>
</dbReference>
<keyword evidence="2" id="KW-1133">Transmembrane helix</keyword>
<dbReference type="InterPro" id="IPR003583">
    <property type="entry name" value="Hlx-hairpin-Hlx_DNA-bd_motif"/>
</dbReference>
<feature type="compositionally biased region" description="Gly residues" evidence="1">
    <location>
        <begin position="180"/>
        <end position="196"/>
    </location>
</feature>
<feature type="region of interest" description="Disordered" evidence="1">
    <location>
        <begin position="171"/>
        <end position="204"/>
    </location>
</feature>
<dbReference type="SUPFAM" id="SSF47781">
    <property type="entry name" value="RuvA domain 2-like"/>
    <property type="match status" value="1"/>
</dbReference>
<organism evidence="4 7">
    <name type="scientific">Arthrobacter zhangbolii</name>
    <dbReference type="NCBI Taxonomy" id="2886936"/>
    <lineage>
        <taxon>Bacteria</taxon>
        <taxon>Bacillati</taxon>
        <taxon>Actinomycetota</taxon>
        <taxon>Actinomycetes</taxon>
        <taxon>Micrococcales</taxon>
        <taxon>Micrococcaceae</taxon>
        <taxon>Arthrobacter</taxon>
    </lineage>
</organism>
<dbReference type="GO" id="GO:0003677">
    <property type="term" value="F:DNA binding"/>
    <property type="evidence" value="ECO:0007669"/>
    <property type="project" value="InterPro"/>
</dbReference>
<dbReference type="InterPro" id="IPR051675">
    <property type="entry name" value="Endo/Exo/Phosphatase_dom_1"/>
</dbReference>
<dbReference type="GO" id="GO:0015628">
    <property type="term" value="P:protein secretion by the type II secretion system"/>
    <property type="evidence" value="ECO:0007669"/>
    <property type="project" value="TreeGrafter"/>
</dbReference>
<proteinExistence type="predicted"/>
<dbReference type="Gene3D" id="1.10.150.280">
    <property type="entry name" value="AF1531-like domain"/>
    <property type="match status" value="1"/>
</dbReference>
<dbReference type="EMBL" id="CP094984">
    <property type="protein sequence ID" value="UON90817.1"/>
    <property type="molecule type" value="Genomic_DNA"/>
</dbReference>
<feature type="transmembrane region" description="Helical" evidence="2">
    <location>
        <begin position="29"/>
        <end position="53"/>
    </location>
</feature>
<protein>
    <submittedName>
        <fullName evidence="4">Helix-hairpin-helix domain-containing protein</fullName>
    </submittedName>
</protein>
<dbReference type="GO" id="GO:0006281">
    <property type="term" value="P:DNA repair"/>
    <property type="evidence" value="ECO:0007669"/>
    <property type="project" value="InterPro"/>
</dbReference>
<evidence type="ECO:0000313" key="7">
    <source>
        <dbReference type="Proteomes" id="UP001155145"/>
    </source>
</evidence>
<dbReference type="InterPro" id="IPR010994">
    <property type="entry name" value="RuvA_2-like"/>
</dbReference>
<dbReference type="PANTHER" id="PTHR21180:SF32">
    <property type="entry name" value="ENDONUCLEASE_EXONUCLEASE_PHOSPHATASE FAMILY DOMAIN-CONTAINING PROTEIN 1"/>
    <property type="match status" value="1"/>
</dbReference>
<evidence type="ECO:0000256" key="1">
    <source>
        <dbReference type="SAM" id="MobiDB-lite"/>
    </source>
</evidence>
<dbReference type="Gene3D" id="3.10.560.10">
    <property type="entry name" value="Outer membrane lipoprotein wza domain like"/>
    <property type="match status" value="1"/>
</dbReference>
<dbReference type="GO" id="GO:0015627">
    <property type="term" value="C:type II protein secretion system complex"/>
    <property type="evidence" value="ECO:0007669"/>
    <property type="project" value="TreeGrafter"/>
</dbReference>
<dbReference type="AlphaFoldDB" id="A0A9X1S7C5"/>
<feature type="domain" description="Helix-hairpin-helix DNA-binding motif class 1" evidence="3">
    <location>
        <begin position="245"/>
        <end position="264"/>
    </location>
</feature>
<feature type="domain" description="Helix-hairpin-helix DNA-binding motif class 1" evidence="3">
    <location>
        <begin position="215"/>
        <end position="234"/>
    </location>
</feature>
<evidence type="ECO:0000313" key="5">
    <source>
        <dbReference type="EMBL" id="UON90817.1"/>
    </source>
</evidence>
<keyword evidence="2" id="KW-0472">Membrane</keyword>
<accession>A0A9X1S7C5</accession>
<keyword evidence="6" id="KW-1185">Reference proteome</keyword>
<dbReference type="SMART" id="SM00278">
    <property type="entry name" value="HhH1"/>
    <property type="match status" value="2"/>
</dbReference>
<dbReference type="Proteomes" id="UP001155145">
    <property type="component" value="Unassembled WGS sequence"/>
</dbReference>
<keyword evidence="2" id="KW-0812">Transmembrane</keyword>
<dbReference type="Pfam" id="PF10531">
    <property type="entry name" value="SLBB"/>
    <property type="match status" value="1"/>
</dbReference>
<dbReference type="Proteomes" id="UP000829758">
    <property type="component" value="Chromosome"/>
</dbReference>
<evidence type="ECO:0000259" key="3">
    <source>
        <dbReference type="SMART" id="SM00278"/>
    </source>
</evidence>
<reference evidence="4" key="1">
    <citation type="submission" date="2021-10" db="EMBL/GenBank/DDBJ databases">
        <title>Novel species in genus Arthrobacter.</title>
        <authorList>
            <person name="Liu Y."/>
        </authorList>
    </citation>
    <scope>NUCLEOTIDE SEQUENCE</scope>
    <source>
        <strain evidence="4">Zg-Y462</strain>
        <strain evidence="6">zg-Y462</strain>
    </source>
</reference>
<dbReference type="EMBL" id="JAJFZT010000001">
    <property type="protein sequence ID" value="MCC3271405.1"/>
    <property type="molecule type" value="Genomic_DNA"/>
</dbReference>